<proteinExistence type="predicted"/>
<name>A0ACC7LF13_9FLAO</name>
<evidence type="ECO:0000313" key="1">
    <source>
        <dbReference type="EMBL" id="MFH6602148.1"/>
    </source>
</evidence>
<accession>A0ACC7LF13</accession>
<comment type="caution">
    <text evidence="1">The sequence shown here is derived from an EMBL/GenBank/DDBJ whole genome shotgun (WGS) entry which is preliminary data.</text>
</comment>
<reference evidence="1" key="1">
    <citation type="submission" date="2024-09" db="EMBL/GenBank/DDBJ databases">
        <authorList>
            <person name="Liu J."/>
        </authorList>
    </citation>
    <scope>NUCLEOTIDE SEQUENCE</scope>
    <source>
        <strain evidence="1">NBU2967</strain>
    </source>
</reference>
<gene>
    <name evidence="1" type="primary">creD</name>
    <name evidence="1" type="ORF">ACEZ3G_01570</name>
</gene>
<organism evidence="1 2">
    <name type="scientific">Meishania litoralis</name>
    <dbReference type="NCBI Taxonomy" id="3434685"/>
    <lineage>
        <taxon>Bacteria</taxon>
        <taxon>Pseudomonadati</taxon>
        <taxon>Bacteroidota</taxon>
        <taxon>Flavobacteriia</taxon>
        <taxon>Flavobacteriales</taxon>
        <taxon>Flavobacteriaceae</taxon>
        <taxon>Meishania</taxon>
    </lineage>
</organism>
<evidence type="ECO:0000313" key="2">
    <source>
        <dbReference type="Proteomes" id="UP001595191"/>
    </source>
</evidence>
<dbReference type="Proteomes" id="UP001595191">
    <property type="component" value="Unassembled WGS sequence"/>
</dbReference>
<sequence>MENNIQKIGNWFKNSISVRMVVVGFILLVLLIPLSAVENLIFERGLRQNEVIQEINQKWGNHVILYGPIIKVPYKAYKKERIFDERTKTYITSLEEEFHQAYFFPEKLNADVNIDTESLERGIYESVVYTSDVNLEGGYSGFDFSQQEISENDILWNKATVLFKTSNLKGIRNAIQIDLGREQLALKPQFDNGQLSTLASGFIKNPSVLQQGQVDFSLQMKVNGSERLQFVPIGRETLVHMVSDWHSPSFNGNFLPDDKSKKITANGFEAHWKVLETNRQFGQQFFDQLPDLTSYAFGTDLIIPIDDYQKTERTSKYGLMIIGLTLLVFLMIQIISKINIHPFQYLMIGLALVLFYTLLLSISEHLNYLIAYMISGVSTVGLITLYSRSILKSKKFTLFILISMSALYGFIYVIIQLENYALLVGSIGLFIILAIIMFASKKIDWSGQQRLHMAK</sequence>
<keyword evidence="2" id="KW-1185">Reference proteome</keyword>
<dbReference type="EMBL" id="JBHFPV010000001">
    <property type="protein sequence ID" value="MFH6602148.1"/>
    <property type="molecule type" value="Genomic_DNA"/>
</dbReference>
<protein>
    <submittedName>
        <fullName evidence="1">Cell envelope integrity protein CreD</fullName>
    </submittedName>
</protein>